<dbReference type="Gene3D" id="2.40.30.170">
    <property type="match status" value="1"/>
</dbReference>
<protein>
    <submittedName>
        <fullName evidence="6">Uncharacterized protein</fullName>
    </submittedName>
</protein>
<evidence type="ECO:0000313" key="6">
    <source>
        <dbReference type="EMBL" id="PNU20586.1"/>
    </source>
</evidence>
<dbReference type="GO" id="GO:0015562">
    <property type="term" value="F:efflux transmembrane transporter activity"/>
    <property type="evidence" value="ECO:0007669"/>
    <property type="project" value="TreeGrafter"/>
</dbReference>
<feature type="coiled-coil region" evidence="2">
    <location>
        <begin position="132"/>
        <end position="197"/>
    </location>
</feature>
<gene>
    <name evidence="6" type="ORF">C2E25_06845</name>
</gene>
<evidence type="ECO:0000259" key="4">
    <source>
        <dbReference type="Pfam" id="PF25954"/>
    </source>
</evidence>
<dbReference type="Gene3D" id="1.10.287.470">
    <property type="entry name" value="Helix hairpin bin"/>
    <property type="match status" value="1"/>
</dbReference>
<dbReference type="InterPro" id="IPR006143">
    <property type="entry name" value="RND_pump_MFP"/>
</dbReference>
<dbReference type="Proteomes" id="UP000236340">
    <property type="component" value="Unassembled WGS sequence"/>
</dbReference>
<accession>A0A2K2HB95</accession>
<feature type="domain" description="CusB-like beta-barrel" evidence="4">
    <location>
        <begin position="239"/>
        <end position="312"/>
    </location>
</feature>
<keyword evidence="3" id="KW-0812">Transmembrane</keyword>
<dbReference type="PANTHER" id="PTHR30469">
    <property type="entry name" value="MULTIDRUG RESISTANCE PROTEIN MDTA"/>
    <property type="match status" value="1"/>
</dbReference>
<dbReference type="Gene3D" id="2.40.420.20">
    <property type="match status" value="1"/>
</dbReference>
<dbReference type="InterPro" id="IPR058792">
    <property type="entry name" value="Beta-barrel_RND_2"/>
</dbReference>
<dbReference type="NCBIfam" id="TIGR01730">
    <property type="entry name" value="RND_mfp"/>
    <property type="match status" value="1"/>
</dbReference>
<name>A0A2K2HB95_9BACT</name>
<feature type="transmembrane region" description="Helical" evidence="3">
    <location>
        <begin position="36"/>
        <end position="54"/>
    </location>
</feature>
<keyword evidence="3" id="KW-1133">Transmembrane helix</keyword>
<dbReference type="Gene3D" id="2.40.50.100">
    <property type="match status" value="1"/>
</dbReference>
<evidence type="ECO:0000256" key="3">
    <source>
        <dbReference type="SAM" id="Phobius"/>
    </source>
</evidence>
<keyword evidence="2" id="KW-0175">Coiled coil</keyword>
<dbReference type="FunFam" id="2.40.30.170:FF:000010">
    <property type="entry name" value="Efflux RND transporter periplasmic adaptor subunit"/>
    <property type="match status" value="1"/>
</dbReference>
<reference evidence="6 7" key="1">
    <citation type="journal article" date="2018" name="Genome Announc.">
        <title>Genome Sequence of Geothermobacter sp. HR-1 Iron Reducer from the Loihi Seamount.</title>
        <authorList>
            <person name="Smith H."/>
            <person name="Abuyen K."/>
            <person name="Tremblay J."/>
            <person name="Savalia P."/>
            <person name="Perez-Rodriguez I."/>
            <person name="Emerson D."/>
            <person name="Tully B."/>
            <person name="Amend J."/>
        </authorList>
    </citation>
    <scope>NUCLEOTIDE SEQUENCE [LARGE SCALE GENOMIC DNA]</scope>
    <source>
        <strain evidence="6 7">HR-1</strain>
    </source>
</reference>
<organism evidence="6 7">
    <name type="scientific">Geothermobacter hydrogeniphilus</name>
    <dbReference type="NCBI Taxonomy" id="1969733"/>
    <lineage>
        <taxon>Bacteria</taxon>
        <taxon>Pseudomonadati</taxon>
        <taxon>Thermodesulfobacteriota</taxon>
        <taxon>Desulfuromonadia</taxon>
        <taxon>Desulfuromonadales</taxon>
        <taxon>Geothermobacteraceae</taxon>
        <taxon>Geothermobacter</taxon>
    </lineage>
</organism>
<feature type="domain" description="CzcB-like barrel-sandwich hybrid" evidence="5">
    <location>
        <begin position="92"/>
        <end position="233"/>
    </location>
</feature>
<dbReference type="Pfam" id="PF25973">
    <property type="entry name" value="BSH_CzcB"/>
    <property type="match status" value="1"/>
</dbReference>
<dbReference type="SUPFAM" id="SSF111369">
    <property type="entry name" value="HlyD-like secretion proteins"/>
    <property type="match status" value="1"/>
</dbReference>
<dbReference type="GO" id="GO:1990281">
    <property type="term" value="C:efflux pump complex"/>
    <property type="evidence" value="ECO:0007669"/>
    <property type="project" value="TreeGrafter"/>
</dbReference>
<keyword evidence="3" id="KW-0472">Membrane</keyword>
<dbReference type="PANTHER" id="PTHR30469:SF15">
    <property type="entry name" value="HLYD FAMILY OF SECRETION PROTEINS"/>
    <property type="match status" value="1"/>
</dbReference>
<evidence type="ECO:0000256" key="2">
    <source>
        <dbReference type="SAM" id="Coils"/>
    </source>
</evidence>
<dbReference type="EMBL" id="PPFX01000011">
    <property type="protein sequence ID" value="PNU20586.1"/>
    <property type="molecule type" value="Genomic_DNA"/>
</dbReference>
<dbReference type="Pfam" id="PF25954">
    <property type="entry name" value="Beta-barrel_RND_2"/>
    <property type="match status" value="1"/>
</dbReference>
<comment type="caution">
    <text evidence="6">The sequence shown here is derived from an EMBL/GenBank/DDBJ whole genome shotgun (WGS) entry which is preliminary data.</text>
</comment>
<proteinExistence type="inferred from homology"/>
<comment type="similarity">
    <text evidence="1">Belongs to the membrane fusion protein (MFP) (TC 8.A.1) family.</text>
</comment>
<sequence>MDPLLLWYPLTIHHNPANFPPEVFTMTRPLPGRGCSLLILFFIVLLLPVAVCAADKKAPHGRPPALVATAVVEAGRLQMPQLLVGSSEPLRQADVAAETQGLVSEIVARQGDRVAEGAVLVRLRDTRQQLLRDEARARLAEAGSRLRKAEADARRAEDLFKRKFISDQELQARLTDRDALLRQQDQLRAAIRLIEDRLSRMVIRAPFAGQVVAEKTELGQWLAEGEAALTLVDLSTVKVMIPVPEQRIAGVQPGATLQVSFDALPGETFSGRIAAIIPRADRQARTFPVQVNVANPEGRILAGMLARVRLDAGGEREVLLVPKDALVSRPDGSGYVVQVVDGKAALVPVRVLSGQGERFAVAPLGGRLAVGDRVVVRGNERLRSGQAVREAGGRQG</sequence>
<dbReference type="InterPro" id="IPR058647">
    <property type="entry name" value="BSH_CzcB-like"/>
</dbReference>
<dbReference type="AlphaFoldDB" id="A0A2K2HB95"/>
<evidence type="ECO:0000259" key="5">
    <source>
        <dbReference type="Pfam" id="PF25973"/>
    </source>
</evidence>
<evidence type="ECO:0000313" key="7">
    <source>
        <dbReference type="Proteomes" id="UP000236340"/>
    </source>
</evidence>
<evidence type="ECO:0000256" key="1">
    <source>
        <dbReference type="ARBA" id="ARBA00009477"/>
    </source>
</evidence>